<dbReference type="Proteomes" id="UP001163255">
    <property type="component" value="Chromosome"/>
</dbReference>
<sequence>MSDLQQAIDLETVDTLKKRYLTYFGVKPKQTRKAWLTEAMAQGLSDQTQLRSFIQGLSELEMSFIRESVFNYNGFIEKQRFEEKYRSFPEKQSGDHFYYKSELQDGVDIFFYPHAERYGPARIPDLLLSSLKQIIIPPKPDTLQTGTLPESLSDYYQTFEREKLALSELHSLLILLQNKQLKVSEKTGVASSATLKKVVIDTHEYYQEASCKQAAGMEFIVSYGWLRLLGNSELTRQSKTVLLPAKKNSKSAAETIKELWEQWVTNYSYDEFRRIDNVKGQNGKGRRFFTDVVTRRQAIIAALEECKNNAWVDFQDFARFMFITGAELKITTAPHYLYLFNPEYGEFYDGSWEGLEVRYLRCFLVEYAATLGLIDVVMVPPEGGGPDDDYAGYYDGINEMDCLSRYDGLRYFRLTPLGDYVLGLTEDYQEEDAISAETGLSIQRQGRIVFDNRPTPWEQRFISLYAEQNNDTAWKLSRKKIMEALEVGGNSDDLKNFLLTRESQPFLPEDCESLLKQAEANRNGVKLQSEALIMTCKNQEIAELIVNDKVLSKWCQRLGKLQVVIPKSKEKKFRDSLNAMGIGCF</sequence>
<evidence type="ECO:0000313" key="2">
    <source>
        <dbReference type="Proteomes" id="UP001163255"/>
    </source>
</evidence>
<accession>A0ABY6GXQ1</accession>
<proteinExistence type="predicted"/>
<evidence type="ECO:0008006" key="3">
    <source>
        <dbReference type="Google" id="ProtNLM"/>
    </source>
</evidence>
<gene>
    <name evidence="1" type="ORF">NX720_06465</name>
</gene>
<keyword evidence="2" id="KW-1185">Reference proteome</keyword>
<evidence type="ECO:0000313" key="1">
    <source>
        <dbReference type="EMBL" id="UYM17555.1"/>
    </source>
</evidence>
<protein>
    <recommendedName>
        <fullName evidence="3">Helicase XPB/Ssl2 N-terminal domain-containing protein</fullName>
    </recommendedName>
</protein>
<dbReference type="EMBL" id="CP103300">
    <property type="protein sequence ID" value="UYM17555.1"/>
    <property type="molecule type" value="Genomic_DNA"/>
</dbReference>
<dbReference type="RefSeq" id="WP_262600173.1">
    <property type="nucleotide sequence ID" value="NZ_CP103300.1"/>
</dbReference>
<organism evidence="1 2">
    <name type="scientific">Endozoicomonas euniceicola</name>
    <dbReference type="NCBI Taxonomy" id="1234143"/>
    <lineage>
        <taxon>Bacteria</taxon>
        <taxon>Pseudomonadati</taxon>
        <taxon>Pseudomonadota</taxon>
        <taxon>Gammaproteobacteria</taxon>
        <taxon>Oceanospirillales</taxon>
        <taxon>Endozoicomonadaceae</taxon>
        <taxon>Endozoicomonas</taxon>
    </lineage>
</organism>
<name>A0ABY6GXQ1_9GAMM</name>
<reference evidence="1" key="1">
    <citation type="submission" date="2022-10" db="EMBL/GenBank/DDBJ databases">
        <title>Completed Genome Sequence of two octocoral isolated bacterium, Endozoicomonas euniceicola EF212T and Endozoicomonas gorgoniicola PS125T.</title>
        <authorList>
            <person name="Chiou Y.-J."/>
            <person name="Chen Y.-H."/>
        </authorList>
    </citation>
    <scope>NUCLEOTIDE SEQUENCE</scope>
    <source>
        <strain evidence="1">EF212</strain>
    </source>
</reference>